<accession>A0A1S1NYD1</accession>
<name>A0A1S1NYD1_METEX</name>
<evidence type="ECO:0000313" key="1">
    <source>
        <dbReference type="EMBL" id="OHV15733.1"/>
    </source>
</evidence>
<protein>
    <submittedName>
        <fullName evidence="1">Uncharacterized protein</fullName>
    </submittedName>
</protein>
<evidence type="ECO:0000313" key="2">
    <source>
        <dbReference type="Proteomes" id="UP000180215"/>
    </source>
</evidence>
<comment type="caution">
    <text evidence="1">The sequence shown here is derived from an EMBL/GenBank/DDBJ whole genome shotgun (WGS) entry which is preliminary data.</text>
</comment>
<dbReference type="EMBL" id="MNAO01000220">
    <property type="protein sequence ID" value="OHV15733.1"/>
    <property type="molecule type" value="Genomic_DNA"/>
</dbReference>
<organism evidence="1 2">
    <name type="scientific">Methylorubrum extorquens</name>
    <name type="common">Methylobacterium dichloromethanicum</name>
    <name type="synonym">Methylobacterium extorquens</name>
    <dbReference type="NCBI Taxonomy" id="408"/>
    <lineage>
        <taxon>Bacteria</taxon>
        <taxon>Pseudomonadati</taxon>
        <taxon>Pseudomonadota</taxon>
        <taxon>Alphaproteobacteria</taxon>
        <taxon>Hyphomicrobiales</taxon>
        <taxon>Methylobacteriaceae</taxon>
        <taxon>Methylorubrum</taxon>
    </lineage>
</organism>
<proteinExistence type="predicted"/>
<gene>
    <name evidence="1" type="ORF">BK022_16930</name>
</gene>
<reference evidence="1 2" key="1">
    <citation type="submission" date="2016-10" db="EMBL/GenBank/DDBJ databases">
        <title>Draft genome sequence of Methylobacterium extorquens CP3, a seed endophyte of Crotalaria pumila with plant growth-promoting and metal tolerance properties.</title>
        <authorList>
            <person name="Sanchez-Lopez A.S."/>
            <person name="Van Hamme J.D."/>
            <person name="Thijs S."/>
            <person name="Mcammond B.M."/>
            <person name="Stevens V."/>
            <person name="Gonzalez-Chavez M.D.C."/>
            <person name="Vangronsveld J."/>
        </authorList>
    </citation>
    <scope>NUCLEOTIDE SEQUENCE [LARGE SCALE GENOMIC DNA]</scope>
    <source>
        <strain evidence="1 2">CP3</strain>
    </source>
</reference>
<sequence>MRTLQPKLFDEVAAHLPLFDGLSEEAAEHLAAGGYGRGLLTASLRARLRKAGFADMAALALASPVELMAVRKIGPVRVSAIRAHLLRELARLVPGARADHDSNATDRRRLERLRAMPGERFGWAGETCADLAVKRCADIRAELDIPAADLDRIAAALTQALLPERPRVPSVAAAPELDATPETTLARERAELLREQDRQWDAAAPVTDIRPGRVVR</sequence>
<dbReference type="AlphaFoldDB" id="A0A1S1NYD1"/>
<dbReference type="Proteomes" id="UP000180215">
    <property type="component" value="Unassembled WGS sequence"/>
</dbReference>